<keyword evidence="2" id="KW-1185">Reference proteome</keyword>
<dbReference type="Pfam" id="PF05954">
    <property type="entry name" value="Phage_GPD"/>
    <property type="match status" value="1"/>
</dbReference>
<protein>
    <recommendedName>
        <fullName evidence="3">Late control protein</fullName>
    </recommendedName>
</protein>
<dbReference type="Proteomes" id="UP000679779">
    <property type="component" value="Unassembled WGS sequence"/>
</dbReference>
<dbReference type="AlphaFoldDB" id="A0A919XK78"/>
<evidence type="ECO:0000313" key="1">
    <source>
        <dbReference type="EMBL" id="GIO33736.1"/>
    </source>
</evidence>
<sequence>MTSLVQNGRYAFLSLFFNGVNVDADLEPYLKSFTYNDGYSGQADDITIQLDDREGRWMRGWVPVIGDEIKADIVTWHWDKSGEKKKLPCGTFYLKSFTYTGKPDVVTMEASALPVEGNSAKQEKRSKSWEKIKLKTVAGEIASRAKLKLVYESSSNPTYERLDQTEQTDFEFLLDIAQREGITLKVSGSKLVMFDEEEFEKKAPVMTIELGKSNVLNYSFEMNSESAAYGSCEVVYMAPKTKTSKSTTVKGTYKLPKAGSLPVLRINEQVDTVAEANRLAKNRLREQNKKAGLAKITLEGNTSIAAGQTIIIKGWGYFDGKYIIENAAHNIDATGAYVTEIQIRKVLGW</sequence>
<evidence type="ECO:0008006" key="3">
    <source>
        <dbReference type="Google" id="ProtNLM"/>
    </source>
</evidence>
<comment type="caution">
    <text evidence="1">The sequence shown here is derived from an EMBL/GenBank/DDBJ whole genome shotgun (WGS) entry which is preliminary data.</text>
</comment>
<dbReference type="SUPFAM" id="SSF69279">
    <property type="entry name" value="Phage tail proteins"/>
    <property type="match status" value="1"/>
</dbReference>
<organism evidence="1 2">
    <name type="scientific">Paenibacillus albilobatus</name>
    <dbReference type="NCBI Taxonomy" id="2716884"/>
    <lineage>
        <taxon>Bacteria</taxon>
        <taxon>Bacillati</taxon>
        <taxon>Bacillota</taxon>
        <taxon>Bacilli</taxon>
        <taxon>Bacillales</taxon>
        <taxon>Paenibacillaceae</taxon>
        <taxon>Paenibacillus</taxon>
    </lineage>
</organism>
<name>A0A919XK78_9BACL</name>
<dbReference type="RefSeq" id="WP_212958623.1">
    <property type="nucleotide sequence ID" value="NZ_BORQ01000007.1"/>
</dbReference>
<gene>
    <name evidence="1" type="ORF">J2TS6_48770</name>
</gene>
<accession>A0A919XK78</accession>
<reference evidence="1" key="1">
    <citation type="submission" date="2021-03" db="EMBL/GenBank/DDBJ databases">
        <title>Antimicrobial resistance genes in bacteria isolated from Japanese honey, and their potential for conferring macrolide and lincosamide resistance in the American foulbrood pathogen Paenibacillus larvae.</title>
        <authorList>
            <person name="Okamoto M."/>
            <person name="Kumagai M."/>
            <person name="Kanamori H."/>
            <person name="Takamatsu D."/>
        </authorList>
    </citation>
    <scope>NUCLEOTIDE SEQUENCE</scope>
    <source>
        <strain evidence="1">J2TS6</strain>
    </source>
</reference>
<evidence type="ECO:0000313" key="2">
    <source>
        <dbReference type="Proteomes" id="UP000679779"/>
    </source>
</evidence>
<proteinExistence type="predicted"/>
<dbReference type="EMBL" id="BORQ01000007">
    <property type="protein sequence ID" value="GIO33736.1"/>
    <property type="molecule type" value="Genomic_DNA"/>
</dbReference>